<keyword evidence="2" id="KW-1185">Reference proteome</keyword>
<comment type="caution">
    <text evidence="1">The sequence shown here is derived from an EMBL/GenBank/DDBJ whole genome shotgun (WGS) entry which is preliminary data.</text>
</comment>
<dbReference type="STRING" id="1227457.C451_19788"/>
<dbReference type="PATRIC" id="fig|1227457.3.peg.3870"/>
<gene>
    <name evidence="1" type="ORF">C451_19788</name>
</gene>
<accession>M0MTC9</accession>
<evidence type="ECO:0000313" key="1">
    <source>
        <dbReference type="EMBL" id="EMA48886.1"/>
    </source>
</evidence>
<proteinExistence type="predicted"/>
<name>M0MTC9_9EURY</name>
<dbReference type="InterPro" id="IPR012340">
    <property type="entry name" value="NA-bd_OB-fold"/>
</dbReference>
<dbReference type="Proteomes" id="UP000011680">
    <property type="component" value="Unassembled WGS sequence"/>
</dbReference>
<reference evidence="1 2" key="1">
    <citation type="journal article" date="2014" name="PLoS Genet.">
        <title>Phylogenetically driven sequencing of extremely halophilic archaea reveals strategies for static and dynamic osmo-response.</title>
        <authorList>
            <person name="Becker E.A."/>
            <person name="Seitzer P.M."/>
            <person name="Tritt A."/>
            <person name="Larsen D."/>
            <person name="Krusor M."/>
            <person name="Yao A.I."/>
            <person name="Wu D."/>
            <person name="Madern D."/>
            <person name="Eisen J.A."/>
            <person name="Darling A.E."/>
            <person name="Facciotti M.T."/>
        </authorList>
    </citation>
    <scope>NUCLEOTIDE SEQUENCE [LARGE SCALE GENOMIC DNA]</scope>
    <source>
        <strain evidence="1 2">JCM 13552</strain>
    </source>
</reference>
<dbReference type="AlphaFoldDB" id="M0MTC9"/>
<protein>
    <submittedName>
        <fullName evidence="1">Replication factor A</fullName>
    </submittedName>
</protein>
<organism evidence="1 2">
    <name type="scientific">Halococcus thailandensis JCM 13552</name>
    <dbReference type="NCBI Taxonomy" id="1227457"/>
    <lineage>
        <taxon>Archaea</taxon>
        <taxon>Methanobacteriati</taxon>
        <taxon>Methanobacteriota</taxon>
        <taxon>Stenosarchaea group</taxon>
        <taxon>Halobacteria</taxon>
        <taxon>Halobacteriales</taxon>
        <taxon>Halococcaceae</taxon>
        <taxon>Halococcus</taxon>
    </lineage>
</organism>
<dbReference type="eggNOG" id="arCOG01510">
    <property type="taxonomic scope" value="Archaea"/>
</dbReference>
<dbReference type="Gene3D" id="2.40.50.140">
    <property type="entry name" value="Nucleic acid-binding proteins"/>
    <property type="match status" value="1"/>
</dbReference>
<evidence type="ECO:0000313" key="2">
    <source>
        <dbReference type="Proteomes" id="UP000011680"/>
    </source>
</evidence>
<dbReference type="SUPFAM" id="SSF50249">
    <property type="entry name" value="Nucleic acid-binding proteins"/>
    <property type="match status" value="1"/>
</dbReference>
<dbReference type="EMBL" id="AOMF01000182">
    <property type="protein sequence ID" value="EMA48886.1"/>
    <property type="molecule type" value="Genomic_DNA"/>
</dbReference>
<sequence>MRTSAPPPSWVNSDLPDLEEGETYRFESVVTDEYEGRYSVKLTSETEIEQLNGVVAVTK</sequence>